<evidence type="ECO:0000256" key="1">
    <source>
        <dbReference type="SAM" id="Phobius"/>
    </source>
</evidence>
<evidence type="ECO:0000313" key="3">
    <source>
        <dbReference type="Proteomes" id="UP001190700"/>
    </source>
</evidence>
<keyword evidence="1" id="KW-0472">Membrane</keyword>
<feature type="transmembrane region" description="Helical" evidence="1">
    <location>
        <begin position="62"/>
        <end position="80"/>
    </location>
</feature>
<keyword evidence="1" id="KW-1133">Transmembrane helix</keyword>
<evidence type="ECO:0008006" key="4">
    <source>
        <dbReference type="Google" id="ProtNLM"/>
    </source>
</evidence>
<sequence length="161" mass="18573">MLHYYADMLPNSEFYNNAAYKKKKLAKRKIKGDKKPRYRLRGRLKRWHALCEGVSPWFVQRYVTGCVVNTILASTLVYIFSTQYPDSPALDYLDGFFIIAFTIQTCLRLAIYLPLLAIDGKLHLTDFFGKPSGQLIFLDLLAVLPYYCHQHGIDVRTSEGL</sequence>
<reference evidence="2 3" key="1">
    <citation type="journal article" date="2015" name="Genome Biol. Evol.">
        <title>Comparative Genomics of a Bacterivorous Green Alga Reveals Evolutionary Causalities and Consequences of Phago-Mixotrophic Mode of Nutrition.</title>
        <authorList>
            <person name="Burns J.A."/>
            <person name="Paasch A."/>
            <person name="Narechania A."/>
            <person name="Kim E."/>
        </authorList>
    </citation>
    <scope>NUCLEOTIDE SEQUENCE [LARGE SCALE GENOMIC DNA]</scope>
    <source>
        <strain evidence="2 3">PLY_AMNH</strain>
    </source>
</reference>
<protein>
    <recommendedName>
        <fullName evidence="4">Ion transport domain-containing protein</fullName>
    </recommendedName>
</protein>
<dbReference type="Proteomes" id="UP001190700">
    <property type="component" value="Unassembled WGS sequence"/>
</dbReference>
<keyword evidence="1" id="KW-0812">Transmembrane</keyword>
<gene>
    <name evidence="2" type="ORF">CYMTET_44163</name>
</gene>
<organism evidence="2 3">
    <name type="scientific">Cymbomonas tetramitiformis</name>
    <dbReference type="NCBI Taxonomy" id="36881"/>
    <lineage>
        <taxon>Eukaryota</taxon>
        <taxon>Viridiplantae</taxon>
        <taxon>Chlorophyta</taxon>
        <taxon>Pyramimonadophyceae</taxon>
        <taxon>Pyramimonadales</taxon>
        <taxon>Pyramimonadaceae</taxon>
        <taxon>Cymbomonas</taxon>
    </lineage>
</organism>
<feature type="non-terminal residue" evidence="2">
    <location>
        <position position="161"/>
    </location>
</feature>
<keyword evidence="3" id="KW-1185">Reference proteome</keyword>
<name>A0AAE0EZL5_9CHLO</name>
<feature type="transmembrane region" description="Helical" evidence="1">
    <location>
        <begin position="92"/>
        <end position="111"/>
    </location>
</feature>
<proteinExistence type="predicted"/>
<dbReference type="EMBL" id="LGRX02029978">
    <property type="protein sequence ID" value="KAK3246293.1"/>
    <property type="molecule type" value="Genomic_DNA"/>
</dbReference>
<evidence type="ECO:0000313" key="2">
    <source>
        <dbReference type="EMBL" id="KAK3246293.1"/>
    </source>
</evidence>
<accession>A0AAE0EZL5</accession>
<comment type="caution">
    <text evidence="2">The sequence shown here is derived from an EMBL/GenBank/DDBJ whole genome shotgun (WGS) entry which is preliminary data.</text>
</comment>
<dbReference type="AlphaFoldDB" id="A0AAE0EZL5"/>